<dbReference type="RefSeq" id="WP_221923702.1">
    <property type="nucleotide sequence ID" value="NZ_CP137757.1"/>
</dbReference>
<dbReference type="InterPro" id="IPR011961">
    <property type="entry name" value="RimM"/>
</dbReference>
<evidence type="ECO:0000259" key="6">
    <source>
        <dbReference type="Pfam" id="PF01782"/>
    </source>
</evidence>
<comment type="domain">
    <text evidence="5">The PRC barrel domain binds ribosomal protein uS19.</text>
</comment>
<evidence type="ECO:0000256" key="5">
    <source>
        <dbReference type="HAMAP-Rule" id="MF_00014"/>
    </source>
</evidence>
<evidence type="ECO:0000256" key="4">
    <source>
        <dbReference type="ARBA" id="ARBA00023186"/>
    </source>
</evidence>
<comment type="function">
    <text evidence="5">An accessory protein needed during the final step in the assembly of 30S ribosomal subunit, possibly for assembly of the head region. Essential for efficient processing of 16S rRNA. May be needed both before and after RbfA during the maturation of 16S rRNA. It has affinity for free ribosomal 30S subunits but not for 70S ribosomes.</text>
</comment>
<keyword evidence="1 5" id="KW-0963">Cytoplasm</keyword>
<dbReference type="GO" id="GO:0006364">
    <property type="term" value="P:rRNA processing"/>
    <property type="evidence" value="ECO:0007669"/>
    <property type="project" value="UniProtKB-UniRule"/>
</dbReference>
<organism evidence="8 9">
    <name type="scientific">Corynebacterium pseudokroppenstedtii</name>
    <dbReference type="NCBI Taxonomy" id="2804917"/>
    <lineage>
        <taxon>Bacteria</taxon>
        <taxon>Bacillati</taxon>
        <taxon>Actinomycetota</taxon>
        <taxon>Actinomycetes</taxon>
        <taxon>Mycobacteriales</taxon>
        <taxon>Corynebacteriaceae</taxon>
        <taxon>Corynebacterium</taxon>
    </lineage>
</organism>
<keyword evidence="4 5" id="KW-0143">Chaperone</keyword>
<feature type="domain" description="Ribosome maturation factor RimM PRC barrel" evidence="7">
    <location>
        <begin position="146"/>
        <end position="221"/>
    </location>
</feature>
<dbReference type="InterPro" id="IPR009000">
    <property type="entry name" value="Transl_B-barrel_sf"/>
</dbReference>
<dbReference type="Proteomes" id="UP001174314">
    <property type="component" value="Chromosome"/>
</dbReference>
<dbReference type="GO" id="GO:0043022">
    <property type="term" value="F:ribosome binding"/>
    <property type="evidence" value="ECO:0007669"/>
    <property type="project" value="InterPro"/>
</dbReference>
<dbReference type="HAMAP" id="MF_00014">
    <property type="entry name" value="Ribosome_mat_RimM"/>
    <property type="match status" value="1"/>
</dbReference>
<dbReference type="Gene3D" id="2.30.30.240">
    <property type="entry name" value="PRC-barrel domain"/>
    <property type="match status" value="1"/>
</dbReference>
<dbReference type="GO" id="GO:0042274">
    <property type="term" value="P:ribosomal small subunit biogenesis"/>
    <property type="evidence" value="ECO:0007669"/>
    <property type="project" value="UniProtKB-UniRule"/>
</dbReference>
<name>A0AAU0PWR9_9CORY</name>
<evidence type="ECO:0000256" key="2">
    <source>
        <dbReference type="ARBA" id="ARBA00022517"/>
    </source>
</evidence>
<comment type="similarity">
    <text evidence="5">Belongs to the RimM family.</text>
</comment>
<dbReference type="AlphaFoldDB" id="A0AAU0PWR9"/>
<dbReference type="PANTHER" id="PTHR33692">
    <property type="entry name" value="RIBOSOME MATURATION FACTOR RIMM"/>
    <property type="match status" value="1"/>
</dbReference>
<evidence type="ECO:0000259" key="7">
    <source>
        <dbReference type="Pfam" id="PF24986"/>
    </source>
</evidence>
<dbReference type="InterPro" id="IPR056792">
    <property type="entry name" value="PRC_RimM"/>
</dbReference>
<reference evidence="8 9" key="1">
    <citation type="submission" date="2023-10" db="EMBL/GenBank/DDBJ databases">
        <title>complete genome sequence of Corynebacterium pseudokroppenstedtii P15-C1.</title>
        <authorList>
            <person name="Bruggemann H."/>
            <person name="Poehlein A."/>
        </authorList>
    </citation>
    <scope>NUCLEOTIDE SEQUENCE [LARGE SCALE GENOMIC DNA]</scope>
    <source>
        <strain evidence="8 9">P15_C1</strain>
    </source>
</reference>
<dbReference type="Gene3D" id="2.40.30.60">
    <property type="entry name" value="RimM"/>
    <property type="match status" value="1"/>
</dbReference>
<evidence type="ECO:0000313" key="8">
    <source>
        <dbReference type="EMBL" id="WPF24165.1"/>
    </source>
</evidence>
<dbReference type="GO" id="GO:0005737">
    <property type="term" value="C:cytoplasm"/>
    <property type="evidence" value="ECO:0007669"/>
    <property type="project" value="UniProtKB-SubCell"/>
</dbReference>
<evidence type="ECO:0000313" key="9">
    <source>
        <dbReference type="Proteomes" id="UP001174314"/>
    </source>
</evidence>
<comment type="subunit">
    <text evidence="5">Binds ribosomal protein uS19.</text>
</comment>
<evidence type="ECO:0000256" key="3">
    <source>
        <dbReference type="ARBA" id="ARBA00022552"/>
    </source>
</evidence>
<dbReference type="PANTHER" id="PTHR33692:SF1">
    <property type="entry name" value="RIBOSOME MATURATION FACTOR RIMM"/>
    <property type="match status" value="1"/>
</dbReference>
<dbReference type="InterPro" id="IPR002676">
    <property type="entry name" value="RimM_N"/>
</dbReference>
<dbReference type="InterPro" id="IPR011033">
    <property type="entry name" value="PRC_barrel-like_sf"/>
</dbReference>
<evidence type="ECO:0000256" key="1">
    <source>
        <dbReference type="ARBA" id="ARBA00022490"/>
    </source>
</evidence>
<proteinExistence type="inferred from homology"/>
<dbReference type="SUPFAM" id="SSF50447">
    <property type="entry name" value="Translation proteins"/>
    <property type="match status" value="1"/>
</dbReference>
<dbReference type="Pfam" id="PF24986">
    <property type="entry name" value="PRC_RimM"/>
    <property type="match status" value="1"/>
</dbReference>
<dbReference type="Pfam" id="PF01782">
    <property type="entry name" value="RimM"/>
    <property type="match status" value="1"/>
</dbReference>
<keyword evidence="3 5" id="KW-0698">rRNA processing</keyword>
<comment type="subcellular location">
    <subcellularLocation>
        <location evidence="5">Cytoplasm</location>
    </subcellularLocation>
</comment>
<dbReference type="KEGG" id="cpsk:Q0N40_06230"/>
<dbReference type="SUPFAM" id="SSF50346">
    <property type="entry name" value="PRC-barrel domain"/>
    <property type="match status" value="1"/>
</dbReference>
<dbReference type="GO" id="GO:0005840">
    <property type="term" value="C:ribosome"/>
    <property type="evidence" value="ECO:0007669"/>
    <property type="project" value="InterPro"/>
</dbReference>
<dbReference type="EMBL" id="CP137757">
    <property type="protein sequence ID" value="WPF24165.1"/>
    <property type="molecule type" value="Genomic_DNA"/>
</dbReference>
<dbReference type="InterPro" id="IPR036976">
    <property type="entry name" value="RimM_N_sf"/>
</dbReference>
<keyword evidence="2 5" id="KW-0690">Ribosome biogenesis</keyword>
<gene>
    <name evidence="5" type="primary">rimM</name>
    <name evidence="8" type="ORF">Q0N40_06230</name>
</gene>
<protein>
    <recommendedName>
        <fullName evidence="5">Ribosome maturation factor RimM</fullName>
    </recommendedName>
</protein>
<keyword evidence="9" id="KW-1185">Reference proteome</keyword>
<sequence length="225" mass="24209">MTKHDNSADDPNYVQIGRVVKPHGVRGEFVVEPTTDDPEGRFAVGSVVKAMPVGGHQRRNRGSQEPFTLTVASVRGHQGRIIMKAEEIPDRNAAESLRGVRFVAEPVIDHSGEEFYDFELEGLHVLTVGPVSAEEAHARAYEGAQPEPEDIGIVKNVLRGPAQRLLEVEIASDEAESDDAGSADTASDGAPRTVLIPFVQAIVPIVDIDNEAIVVTPPEGLLDLP</sequence>
<accession>A0AAU0PWR9</accession>
<feature type="domain" description="RimM N-terminal" evidence="6">
    <location>
        <begin position="15"/>
        <end position="102"/>
    </location>
</feature>